<dbReference type="Proteomes" id="UP001431313">
    <property type="component" value="Unassembled WGS sequence"/>
</dbReference>
<dbReference type="SUPFAM" id="SSF46785">
    <property type="entry name" value="Winged helix' DNA-binding domain"/>
    <property type="match status" value="1"/>
</dbReference>
<keyword evidence="3" id="KW-1185">Reference proteome</keyword>
<feature type="domain" description="HTH marR-type" evidence="1">
    <location>
        <begin position="17"/>
        <end position="149"/>
    </location>
</feature>
<dbReference type="PANTHER" id="PTHR33164:SF43">
    <property type="entry name" value="HTH-TYPE TRANSCRIPTIONAL REPRESSOR YETL"/>
    <property type="match status" value="1"/>
</dbReference>
<dbReference type="InterPro" id="IPR000835">
    <property type="entry name" value="HTH_MarR-typ"/>
</dbReference>
<dbReference type="Pfam" id="PF12802">
    <property type="entry name" value="MarR_2"/>
    <property type="match status" value="1"/>
</dbReference>
<name>A0ABT2CMF8_9ACTN</name>
<dbReference type="RefSeq" id="WP_258789902.1">
    <property type="nucleotide sequence ID" value="NZ_JANUGQ010000024.1"/>
</dbReference>
<evidence type="ECO:0000313" key="2">
    <source>
        <dbReference type="EMBL" id="MCS0638602.1"/>
    </source>
</evidence>
<gene>
    <name evidence="2" type="ORF">NX801_23685</name>
</gene>
<evidence type="ECO:0000313" key="3">
    <source>
        <dbReference type="Proteomes" id="UP001431313"/>
    </source>
</evidence>
<dbReference type="Gene3D" id="1.10.10.10">
    <property type="entry name" value="Winged helix-like DNA-binding domain superfamily/Winged helix DNA-binding domain"/>
    <property type="match status" value="1"/>
</dbReference>
<dbReference type="InterPro" id="IPR039422">
    <property type="entry name" value="MarR/SlyA-like"/>
</dbReference>
<evidence type="ECO:0000259" key="1">
    <source>
        <dbReference type="PROSITE" id="PS50995"/>
    </source>
</evidence>
<reference evidence="2" key="1">
    <citation type="submission" date="2022-08" db="EMBL/GenBank/DDBJ databases">
        <authorList>
            <person name="Somphong A."/>
            <person name="Phongsopitanun W."/>
        </authorList>
    </citation>
    <scope>NUCLEOTIDE SEQUENCE</scope>
    <source>
        <strain evidence="2">LP05-1</strain>
    </source>
</reference>
<dbReference type="PANTHER" id="PTHR33164">
    <property type="entry name" value="TRANSCRIPTIONAL REGULATOR, MARR FAMILY"/>
    <property type="match status" value="1"/>
</dbReference>
<organism evidence="2 3">
    <name type="scientific">Streptomyces pyxinae</name>
    <dbReference type="NCBI Taxonomy" id="2970734"/>
    <lineage>
        <taxon>Bacteria</taxon>
        <taxon>Bacillati</taxon>
        <taxon>Actinomycetota</taxon>
        <taxon>Actinomycetes</taxon>
        <taxon>Kitasatosporales</taxon>
        <taxon>Streptomycetaceae</taxon>
        <taxon>Streptomyces</taxon>
    </lineage>
</organism>
<dbReference type="SMART" id="SM00347">
    <property type="entry name" value="HTH_MARR"/>
    <property type="match status" value="1"/>
</dbReference>
<accession>A0ABT2CMF8</accession>
<protein>
    <submittedName>
        <fullName evidence="2">MarR family winged helix-turn-helix transcriptional regulator</fullName>
    </submittedName>
</protein>
<dbReference type="PROSITE" id="PS50995">
    <property type="entry name" value="HTH_MARR_2"/>
    <property type="match status" value="1"/>
</dbReference>
<dbReference type="EMBL" id="JANUGQ010000024">
    <property type="protein sequence ID" value="MCS0638602.1"/>
    <property type="molecule type" value="Genomic_DNA"/>
</dbReference>
<comment type="caution">
    <text evidence="2">The sequence shown here is derived from an EMBL/GenBank/DDBJ whole genome shotgun (WGS) entry which is preliminary data.</text>
</comment>
<dbReference type="InterPro" id="IPR036390">
    <property type="entry name" value="WH_DNA-bd_sf"/>
</dbReference>
<proteinExistence type="predicted"/>
<sequence>MHEVPRAEPPHPAQDVFEHVGYRLKQAHAALRGAMDAVLREHALTVPQYSCLEVLAARPGLSNAELARATFVTRQSMNVVLRGLQSAGLLSRPDTVATGRARPTTLTDEGRRRLRAAQRDVYAVEARMVSALPAGRLEALLTDLGRVTRALHDDHPDHAGALGEPGT</sequence>
<dbReference type="InterPro" id="IPR036388">
    <property type="entry name" value="WH-like_DNA-bd_sf"/>
</dbReference>